<dbReference type="Pfam" id="PF00106">
    <property type="entry name" value="adh_short"/>
    <property type="match status" value="1"/>
</dbReference>
<sequence length="245" mass="25936">MQNVLIIGATSAIAEAVGRRYAARGAALFLVARRSERLAAIADDLRVRGARATHTSSMDINDLAAHAELLAQAWQALGRVDVVLVAHGTLPDQAACEASVETCMAEFATNGSSTLALLGPVANRLADAGSGTLAVITSVAGDRGRQSNYVYGAAKAAVSTYLSGLRQRLAKQRVAVVDIRPGFVDTPMTAHLRKGPLWATPDQVARRIVAGIGRGTPVLYAPGFWRLIMTVIRLLPQALFNRISL</sequence>
<evidence type="ECO:0000313" key="5">
    <source>
        <dbReference type="Proteomes" id="UP000197904"/>
    </source>
</evidence>
<dbReference type="PRINTS" id="PR00081">
    <property type="entry name" value="GDHRDH"/>
</dbReference>
<keyword evidence="2" id="KW-0560">Oxidoreductase</keyword>
<dbReference type="InterPro" id="IPR002347">
    <property type="entry name" value="SDR_fam"/>
</dbReference>
<evidence type="ECO:0000313" key="3">
    <source>
        <dbReference type="EMBL" id="BCX42422.1"/>
    </source>
</evidence>
<accession>A0A246KZR7</accession>
<dbReference type="EMBL" id="NIXP01000056">
    <property type="protein sequence ID" value="OWR34067.1"/>
    <property type="molecule type" value="Genomic_DNA"/>
</dbReference>
<organism evidence="4 5">
    <name type="scientific">Stenotrophomonas pavanii</name>
    <dbReference type="NCBI Taxonomy" id="487698"/>
    <lineage>
        <taxon>Bacteria</taxon>
        <taxon>Pseudomonadati</taxon>
        <taxon>Pseudomonadota</taxon>
        <taxon>Gammaproteobacteria</taxon>
        <taxon>Lysobacterales</taxon>
        <taxon>Lysobacteraceae</taxon>
        <taxon>Stenotrophomonas</taxon>
    </lineage>
</organism>
<comment type="similarity">
    <text evidence="1">Belongs to the short-chain dehydrogenases/reductases (SDR) family.</text>
</comment>
<dbReference type="PANTHER" id="PTHR44196:SF3">
    <property type="entry name" value="SHORT CHAIN DEHYDROGENASE FAMILY PROTEIN"/>
    <property type="match status" value="1"/>
</dbReference>
<proteinExistence type="inferred from homology"/>
<dbReference type="NCBIfam" id="NF005489">
    <property type="entry name" value="PRK07102.1"/>
    <property type="match status" value="1"/>
</dbReference>
<dbReference type="Proteomes" id="UP000825066">
    <property type="component" value="Chromosome"/>
</dbReference>
<dbReference type="InterPro" id="IPR020904">
    <property type="entry name" value="Sc_DH/Rdtase_CS"/>
</dbReference>
<dbReference type="PROSITE" id="PS00061">
    <property type="entry name" value="ADH_SHORT"/>
    <property type="match status" value="1"/>
</dbReference>
<name>A0A246KZR7_9GAMM</name>
<dbReference type="RefSeq" id="WP_049465329.1">
    <property type="nucleotide sequence ID" value="NZ_AP024684.1"/>
</dbReference>
<dbReference type="SUPFAM" id="SSF51735">
    <property type="entry name" value="NAD(P)-binding Rossmann-fold domains"/>
    <property type="match status" value="1"/>
</dbReference>
<evidence type="ECO:0000256" key="1">
    <source>
        <dbReference type="ARBA" id="ARBA00006484"/>
    </source>
</evidence>
<dbReference type="PANTHER" id="PTHR44196">
    <property type="entry name" value="DEHYDROGENASE/REDUCTASE SDR FAMILY MEMBER 7B"/>
    <property type="match status" value="1"/>
</dbReference>
<evidence type="ECO:0000313" key="6">
    <source>
        <dbReference type="Proteomes" id="UP000825066"/>
    </source>
</evidence>
<dbReference type="Gene3D" id="3.40.50.720">
    <property type="entry name" value="NAD(P)-binding Rossmann-like Domain"/>
    <property type="match status" value="1"/>
</dbReference>
<dbReference type="Proteomes" id="UP000197904">
    <property type="component" value="Unassembled WGS sequence"/>
</dbReference>
<reference evidence="3 6" key="2">
    <citation type="submission" date="2021-05" db="EMBL/GenBank/DDBJ databases">
        <title>Complete Genome Sequence of Stenotrophomonas pavanii strain Y.</title>
        <authorList>
            <person name="Dohra H."/>
            <person name="Mohad Din A.R.J."/>
            <person name="Suzuki K."/>
            <person name="Fatma A."/>
            <person name="Honjyo M."/>
            <person name="Nishimura T."/>
            <person name="Moriuch R."/>
            <person name="Masuda K."/>
            <person name="Minoura A."/>
            <person name="Tashiro Y."/>
            <person name="Futamata H."/>
        </authorList>
    </citation>
    <scope>NUCLEOTIDE SEQUENCE [LARGE SCALE GENOMIC DNA]</scope>
    <source>
        <strain evidence="3">Berkeley</strain>
        <strain evidence="6">Y</strain>
    </source>
</reference>
<evidence type="ECO:0000256" key="2">
    <source>
        <dbReference type="ARBA" id="ARBA00023002"/>
    </source>
</evidence>
<evidence type="ECO:0000313" key="4">
    <source>
        <dbReference type="EMBL" id="OWR34067.1"/>
    </source>
</evidence>
<dbReference type="AlphaFoldDB" id="A0A246KZR7"/>
<dbReference type="InterPro" id="IPR036291">
    <property type="entry name" value="NAD(P)-bd_dom_sf"/>
</dbReference>
<reference evidence="4 5" key="1">
    <citation type="submission" date="2017-06" db="EMBL/GenBank/DDBJ databases">
        <authorList>
            <person name="Kim H.J."/>
            <person name="Triplett B.A."/>
        </authorList>
    </citation>
    <scope>NUCLEOTIDE SEQUENCE [LARGE SCALE GENOMIC DNA]</scope>
    <source>
        <strain evidence="4 5">S18795</strain>
    </source>
</reference>
<dbReference type="GO" id="GO:0016491">
    <property type="term" value="F:oxidoreductase activity"/>
    <property type="evidence" value="ECO:0007669"/>
    <property type="project" value="UniProtKB-KW"/>
</dbReference>
<gene>
    <name evidence="4" type="ORF">CEE55_08685</name>
    <name evidence="3" type="ORF">STNY_R05810</name>
</gene>
<dbReference type="EMBL" id="AP024684">
    <property type="protein sequence ID" value="BCX42422.1"/>
    <property type="molecule type" value="Genomic_DNA"/>
</dbReference>
<keyword evidence="6" id="KW-1185">Reference proteome</keyword>
<protein>
    <submittedName>
        <fullName evidence="3">SDR family oxidoreductase</fullName>
    </submittedName>
    <submittedName>
        <fullName evidence="4">Short-chain dehydrogenase</fullName>
    </submittedName>
</protein>
<dbReference type="GO" id="GO:0016020">
    <property type="term" value="C:membrane"/>
    <property type="evidence" value="ECO:0007669"/>
    <property type="project" value="TreeGrafter"/>
</dbReference>